<sequence>MFREMRRKKQALPPEECAAILNRGTSGVLALSGDGDYPYAVPLSYGYDGARLYFHCAQSGHKLDAVRRNSKASFCVIDQDQVVPQEYTSYYRSVIVFGKIRILETDEEKRTAIEKIALKYAPDDSAANRQNAIEREWEPLCMLEMTAEHITGKEAIELVRAKQQTT</sequence>
<reference evidence="1" key="1">
    <citation type="submission" date="2020-10" db="EMBL/GenBank/DDBJ databases">
        <authorList>
            <person name="Gilroy R."/>
        </authorList>
    </citation>
    <scope>NUCLEOTIDE SEQUENCE</scope>
    <source>
        <strain evidence="1">CHK195-4489</strain>
    </source>
</reference>
<dbReference type="EMBL" id="DVMM01000004">
    <property type="protein sequence ID" value="HIU28702.1"/>
    <property type="molecule type" value="Genomic_DNA"/>
</dbReference>
<evidence type="ECO:0000313" key="1">
    <source>
        <dbReference type="EMBL" id="HIU28702.1"/>
    </source>
</evidence>
<gene>
    <name evidence="1" type="ORF">IAD50_00215</name>
</gene>
<dbReference type="PANTHER" id="PTHR34071:SF2">
    <property type="entry name" value="FLAVIN-NUCLEOTIDE-BINDING PROTEIN"/>
    <property type="match status" value="1"/>
</dbReference>
<dbReference type="InterPro" id="IPR012349">
    <property type="entry name" value="Split_barrel_FMN-bd"/>
</dbReference>
<dbReference type="SUPFAM" id="SSF50475">
    <property type="entry name" value="FMN-binding split barrel"/>
    <property type="match status" value="1"/>
</dbReference>
<reference evidence="1" key="2">
    <citation type="journal article" date="2021" name="PeerJ">
        <title>Extensive microbial diversity within the chicken gut microbiome revealed by metagenomics and culture.</title>
        <authorList>
            <person name="Gilroy R."/>
            <person name="Ravi A."/>
            <person name="Getino M."/>
            <person name="Pursley I."/>
            <person name="Horton D.L."/>
            <person name="Alikhan N.F."/>
            <person name="Baker D."/>
            <person name="Gharbi K."/>
            <person name="Hall N."/>
            <person name="Watson M."/>
            <person name="Adriaenssens E.M."/>
            <person name="Foster-Nyarko E."/>
            <person name="Jarju S."/>
            <person name="Secka A."/>
            <person name="Antonio M."/>
            <person name="Oren A."/>
            <person name="Chaudhuri R.R."/>
            <person name="La Ragione R."/>
            <person name="Hildebrand F."/>
            <person name="Pallen M.J."/>
        </authorList>
    </citation>
    <scope>NUCLEOTIDE SEQUENCE</scope>
    <source>
        <strain evidence="1">CHK195-4489</strain>
    </source>
</reference>
<accession>A0A9D1L9Y6</accession>
<dbReference type="PANTHER" id="PTHR34071">
    <property type="entry name" value="5-NITROIMIDAZOLE ANTIBIOTICS RESISTANCE PROTEIN, NIMA-FAMILY-RELATED PROTEIN-RELATED"/>
    <property type="match status" value="1"/>
</dbReference>
<organism evidence="1 2">
    <name type="scientific">Candidatus Egerieisoma faecipullorum</name>
    <dbReference type="NCBI Taxonomy" id="2840963"/>
    <lineage>
        <taxon>Bacteria</taxon>
        <taxon>Bacillati</taxon>
        <taxon>Bacillota</taxon>
        <taxon>Clostridia</taxon>
        <taxon>Eubacteriales</taxon>
        <taxon>Clostridiaceae</taxon>
        <taxon>Clostridiaceae incertae sedis</taxon>
        <taxon>Candidatus Egerieisoma</taxon>
    </lineage>
</organism>
<name>A0A9D1L9Y6_9CLOT</name>
<dbReference type="AlphaFoldDB" id="A0A9D1L9Y6"/>
<evidence type="ECO:0000313" key="2">
    <source>
        <dbReference type="Proteomes" id="UP000824089"/>
    </source>
</evidence>
<dbReference type="InterPro" id="IPR024747">
    <property type="entry name" value="Pyridox_Oxase-rel"/>
</dbReference>
<dbReference type="Pfam" id="PF12900">
    <property type="entry name" value="Pyridox_ox_2"/>
    <property type="match status" value="1"/>
</dbReference>
<dbReference type="Gene3D" id="2.30.110.10">
    <property type="entry name" value="Electron Transport, Fmn-binding Protein, Chain A"/>
    <property type="match status" value="1"/>
</dbReference>
<proteinExistence type="predicted"/>
<dbReference type="Proteomes" id="UP000824089">
    <property type="component" value="Unassembled WGS sequence"/>
</dbReference>
<protein>
    <submittedName>
        <fullName evidence="1">Pyridoxamine 5'-phosphate oxidase family protein</fullName>
    </submittedName>
</protein>
<comment type="caution">
    <text evidence="1">The sequence shown here is derived from an EMBL/GenBank/DDBJ whole genome shotgun (WGS) entry which is preliminary data.</text>
</comment>